<dbReference type="AlphaFoldDB" id="A0A6G9QKQ1"/>
<reference evidence="4 5" key="1">
    <citation type="submission" date="2020-03" db="EMBL/GenBank/DDBJ databases">
        <title>Complete genome sequence of Shewanella sp.</title>
        <authorList>
            <person name="Kim Y.-S."/>
            <person name="Kim S.-J."/>
            <person name="Jung H.-K."/>
            <person name="Kim K.-H."/>
        </authorList>
    </citation>
    <scope>NUCLEOTIDE SEQUENCE [LARGE SCALE GENOMIC DNA]</scope>
    <source>
        <strain evidence="4 5">PN3F2</strain>
    </source>
</reference>
<accession>A0A6G9QKQ1</accession>
<dbReference type="EMBL" id="CP050313">
    <property type="protein sequence ID" value="QIR15042.1"/>
    <property type="molecule type" value="Genomic_DNA"/>
</dbReference>
<keyword evidence="2" id="KW-0732">Signal</keyword>
<evidence type="ECO:0000256" key="2">
    <source>
        <dbReference type="SAM" id="SignalP"/>
    </source>
</evidence>
<evidence type="ECO:0000256" key="1">
    <source>
        <dbReference type="PROSITE-ProRule" id="PRU01360"/>
    </source>
</evidence>
<organism evidence="4 5">
    <name type="scientific">Shewanella aestuarii</name>
    <dbReference type="NCBI Taxonomy" id="1028752"/>
    <lineage>
        <taxon>Bacteria</taxon>
        <taxon>Pseudomonadati</taxon>
        <taxon>Pseudomonadota</taxon>
        <taxon>Gammaproteobacteria</taxon>
        <taxon>Alteromonadales</taxon>
        <taxon>Shewanellaceae</taxon>
        <taxon>Shewanella</taxon>
    </lineage>
</organism>
<keyword evidence="1" id="KW-0998">Cell outer membrane</keyword>
<feature type="domain" description="TonB-dependent receptor plug" evidence="3">
    <location>
        <begin position="62"/>
        <end position="162"/>
    </location>
</feature>
<sequence>MCEQKFRLNRLSATLAAVMGIAIIPNAFAAEVVPEIDESAIEVIEVRGIRGSLFRSMDLKRGSNGVVDAISSEELGKFPDTNLAESLQRITGVTVSRANGEGSQITVRGFGPEYNLITVNGRQMPGTGYTRSYNLENLSSEGVKTLEVVKTARAETPTGGLGATVNIVTQKPLSNPGQSFNLSLKGIYDESNELGDDVTPEVAAVYTNTFLDDDLGFMVSVSQQERDFRQQASSVQGWVAQTDNSRLPILSGSKG</sequence>
<name>A0A6G9QKQ1_9GAMM</name>
<keyword evidence="1" id="KW-0472">Membrane</keyword>
<evidence type="ECO:0000313" key="5">
    <source>
        <dbReference type="Proteomes" id="UP000502608"/>
    </source>
</evidence>
<dbReference type="SUPFAM" id="SSF56935">
    <property type="entry name" value="Porins"/>
    <property type="match status" value="1"/>
</dbReference>
<comment type="subcellular location">
    <subcellularLocation>
        <location evidence="1">Cell outer membrane</location>
        <topology evidence="1">Multi-pass membrane protein</topology>
    </subcellularLocation>
</comment>
<dbReference type="PANTHER" id="PTHR40980">
    <property type="entry name" value="PLUG DOMAIN-CONTAINING PROTEIN"/>
    <property type="match status" value="1"/>
</dbReference>
<dbReference type="GO" id="GO:0009279">
    <property type="term" value="C:cell outer membrane"/>
    <property type="evidence" value="ECO:0007669"/>
    <property type="project" value="UniProtKB-SubCell"/>
</dbReference>
<dbReference type="PANTHER" id="PTHR40980:SF3">
    <property type="entry name" value="TONB-DEPENDENT RECEPTOR-LIKE BETA-BARREL DOMAIN-CONTAINING PROTEIN"/>
    <property type="match status" value="1"/>
</dbReference>
<comment type="similarity">
    <text evidence="1">Belongs to the TonB-dependent receptor family.</text>
</comment>
<evidence type="ECO:0000313" key="4">
    <source>
        <dbReference type="EMBL" id="QIR15042.1"/>
    </source>
</evidence>
<keyword evidence="4" id="KW-0675">Receptor</keyword>
<keyword evidence="1" id="KW-0812">Transmembrane</keyword>
<keyword evidence="1" id="KW-1134">Transmembrane beta strand</keyword>
<protein>
    <submittedName>
        <fullName evidence="4">TonB-dependent receptor plug domain-containing protein</fullName>
    </submittedName>
</protein>
<keyword evidence="5" id="KW-1185">Reference proteome</keyword>
<proteinExistence type="inferred from homology"/>
<feature type="signal peptide" evidence="2">
    <location>
        <begin position="1"/>
        <end position="29"/>
    </location>
</feature>
<dbReference type="Pfam" id="PF07715">
    <property type="entry name" value="Plug"/>
    <property type="match status" value="1"/>
</dbReference>
<dbReference type="InterPro" id="IPR039426">
    <property type="entry name" value="TonB-dep_rcpt-like"/>
</dbReference>
<dbReference type="PROSITE" id="PS52016">
    <property type="entry name" value="TONB_DEPENDENT_REC_3"/>
    <property type="match status" value="1"/>
</dbReference>
<dbReference type="InterPro" id="IPR012910">
    <property type="entry name" value="Plug_dom"/>
</dbReference>
<dbReference type="Proteomes" id="UP000502608">
    <property type="component" value="Chromosome"/>
</dbReference>
<feature type="chain" id="PRO_5026330108" evidence="2">
    <location>
        <begin position="30"/>
        <end position="255"/>
    </location>
</feature>
<evidence type="ECO:0000259" key="3">
    <source>
        <dbReference type="Pfam" id="PF07715"/>
    </source>
</evidence>
<dbReference type="Gene3D" id="2.170.130.10">
    <property type="entry name" value="TonB-dependent receptor, plug domain"/>
    <property type="match status" value="1"/>
</dbReference>
<gene>
    <name evidence="4" type="ORF">HBH39_11560</name>
</gene>
<dbReference type="KEGG" id="saes:HBH39_11560"/>
<keyword evidence="1" id="KW-0813">Transport</keyword>
<dbReference type="InterPro" id="IPR037066">
    <property type="entry name" value="Plug_dom_sf"/>
</dbReference>